<name>A0A0E9S5D6_ANGAN</name>
<dbReference type="AlphaFoldDB" id="A0A0E9S5D6"/>
<evidence type="ECO:0000313" key="1">
    <source>
        <dbReference type="EMBL" id="JAH35865.1"/>
    </source>
</evidence>
<reference evidence="1" key="2">
    <citation type="journal article" date="2015" name="Fish Shellfish Immunol.">
        <title>Early steps in the European eel (Anguilla anguilla)-Vibrio vulnificus interaction in the gills: Role of the RtxA13 toxin.</title>
        <authorList>
            <person name="Callol A."/>
            <person name="Pajuelo D."/>
            <person name="Ebbesson L."/>
            <person name="Teles M."/>
            <person name="MacKenzie S."/>
            <person name="Amaro C."/>
        </authorList>
    </citation>
    <scope>NUCLEOTIDE SEQUENCE</scope>
</reference>
<protein>
    <submittedName>
        <fullName evidence="1">Uncharacterized protein</fullName>
    </submittedName>
</protein>
<proteinExistence type="predicted"/>
<accession>A0A0E9S5D6</accession>
<reference evidence="1" key="1">
    <citation type="submission" date="2014-11" db="EMBL/GenBank/DDBJ databases">
        <authorList>
            <person name="Amaro Gonzalez C."/>
        </authorList>
    </citation>
    <scope>NUCLEOTIDE SEQUENCE</scope>
</reference>
<sequence>MESHCMSVYSLRTPSNASGRGYSQCYHVNLKNILFFNLILDSFSI</sequence>
<dbReference type="EMBL" id="GBXM01072712">
    <property type="protein sequence ID" value="JAH35865.1"/>
    <property type="molecule type" value="Transcribed_RNA"/>
</dbReference>
<organism evidence="1">
    <name type="scientific">Anguilla anguilla</name>
    <name type="common">European freshwater eel</name>
    <name type="synonym">Muraena anguilla</name>
    <dbReference type="NCBI Taxonomy" id="7936"/>
    <lineage>
        <taxon>Eukaryota</taxon>
        <taxon>Metazoa</taxon>
        <taxon>Chordata</taxon>
        <taxon>Craniata</taxon>
        <taxon>Vertebrata</taxon>
        <taxon>Euteleostomi</taxon>
        <taxon>Actinopterygii</taxon>
        <taxon>Neopterygii</taxon>
        <taxon>Teleostei</taxon>
        <taxon>Anguilliformes</taxon>
        <taxon>Anguillidae</taxon>
        <taxon>Anguilla</taxon>
    </lineage>
</organism>